<gene>
    <name evidence="1" type="ORF">GPEL0_01r2058</name>
</gene>
<keyword evidence="2" id="KW-1185">Reference proteome</keyword>
<organism evidence="1 2">
    <name type="scientific">Geoanaerobacter pelophilus</name>
    <dbReference type="NCBI Taxonomy" id="60036"/>
    <lineage>
        <taxon>Bacteria</taxon>
        <taxon>Pseudomonadati</taxon>
        <taxon>Thermodesulfobacteriota</taxon>
        <taxon>Desulfuromonadia</taxon>
        <taxon>Geobacterales</taxon>
        <taxon>Geobacteraceae</taxon>
        <taxon>Geoanaerobacter</taxon>
    </lineage>
</organism>
<reference evidence="1 2" key="1">
    <citation type="submission" date="2017-04" db="EMBL/GenBank/DDBJ databases">
        <authorList>
            <consortium name="Geobacter pelophilus Genome Sequencing"/>
            <person name="Aoyagi T."/>
            <person name="Koike H."/>
            <person name="Hori T."/>
        </authorList>
    </citation>
    <scope>NUCLEOTIDE SEQUENCE [LARGE SCALE GENOMIC DNA]</scope>
    <source>
        <strain evidence="1 2">Drf2</strain>
    </source>
</reference>
<evidence type="ECO:0000313" key="2">
    <source>
        <dbReference type="Proteomes" id="UP000194153"/>
    </source>
</evidence>
<comment type="caution">
    <text evidence="1">The sequence shown here is derived from an EMBL/GenBank/DDBJ whole genome shotgun (WGS) entry which is preliminary data.</text>
</comment>
<dbReference type="Proteomes" id="UP000194153">
    <property type="component" value="Unassembled WGS sequence"/>
</dbReference>
<evidence type="ECO:0000313" key="1">
    <source>
        <dbReference type="EMBL" id="GAW66615.1"/>
    </source>
</evidence>
<reference evidence="2" key="2">
    <citation type="submission" date="2017-05" db="EMBL/GenBank/DDBJ databases">
        <title>Draft genome sequence of Geobacter pelophilus, a iron(III)-reducing bacteria.</title>
        <authorList>
            <person name="Aoyagi T."/>
            <person name="Koike H."/>
            <person name="Morita T."/>
            <person name="Sato Y."/>
            <person name="Habe H."/>
            <person name="Hori T."/>
        </authorList>
    </citation>
    <scope>NUCLEOTIDE SEQUENCE [LARGE SCALE GENOMIC DNA]</scope>
    <source>
        <strain evidence="2">Drf2</strain>
    </source>
</reference>
<sequence length="38" mass="4251">MCLSLLDFGVSDIFFPRSPKSLCRLKRAAGNYQNPSAF</sequence>
<dbReference type="EMBL" id="BDQG01000001">
    <property type="protein sequence ID" value="GAW66615.1"/>
    <property type="molecule type" value="Genomic_DNA"/>
</dbReference>
<proteinExistence type="predicted"/>
<name>A0ABQ0MHP6_9BACT</name>
<accession>A0ABQ0MHP6</accession>
<protein>
    <submittedName>
        <fullName evidence="1">Uncharacterized protein</fullName>
    </submittedName>
</protein>